<dbReference type="InterPro" id="IPR000073">
    <property type="entry name" value="AB_hydrolase_1"/>
</dbReference>
<dbReference type="Gene3D" id="3.40.50.1820">
    <property type="entry name" value="alpha/beta hydrolase"/>
    <property type="match status" value="1"/>
</dbReference>
<sequence length="230" mass="24853">MDIILVPGLWLDAASWAPVIEPLRAAGHNPRPLTLPGVGEPASGSGDVRLTDWIDTVVTAIDEAAHEVVLVGHSGGGNVIWGAVDARPDRVRRAVFVDTVPPPPGSGISEFPVVDGVIPFPGWDFFDAEDVADLDEATRASVGREARSVPKHVPTDPLPLTDERRFDVPVTLLMGSLEQEQLESFLAQWDSYGEEYRSVRDAEVVRIGSGHWPQFSAPGRLAELLISSVR</sequence>
<reference evidence="2 3" key="1">
    <citation type="submission" date="2015-02" db="EMBL/GenBank/DDBJ databases">
        <title>Draft genome sequences of ten Microbacterium spp. with emphasis on heavy metal contaminated environments.</title>
        <authorList>
            <person name="Corretto E."/>
        </authorList>
    </citation>
    <scope>NUCLEOTIDE SEQUENCE [LARGE SCALE GENOMIC DNA]</scope>
    <source>
        <strain evidence="2 3">DSM 23848</strain>
    </source>
</reference>
<name>A0A0F0KEY6_9MICO</name>
<gene>
    <name evidence="2" type="ORF">RL72_03457</name>
</gene>
<dbReference type="Pfam" id="PF12697">
    <property type="entry name" value="Abhydrolase_6"/>
    <property type="match status" value="1"/>
</dbReference>
<dbReference type="RefSeq" id="WP_045252077.1">
    <property type="nucleotide sequence ID" value="NZ_CP099706.1"/>
</dbReference>
<dbReference type="PANTHER" id="PTHR37017:SF11">
    <property type="entry name" value="ESTERASE_LIPASE_THIOESTERASE DOMAIN-CONTAINING PROTEIN"/>
    <property type="match status" value="1"/>
</dbReference>
<dbReference type="OrthoDB" id="9773549at2"/>
<dbReference type="PATRIC" id="fig|582680.7.peg.3513"/>
<comment type="caution">
    <text evidence="2">The sequence shown here is derived from an EMBL/GenBank/DDBJ whole genome shotgun (WGS) entry which is preliminary data.</text>
</comment>
<dbReference type="AlphaFoldDB" id="A0A0F0KEY6"/>
<evidence type="ECO:0000259" key="1">
    <source>
        <dbReference type="Pfam" id="PF12697"/>
    </source>
</evidence>
<organism evidence="2 3">
    <name type="scientific">Microbacterium azadirachtae</name>
    <dbReference type="NCBI Taxonomy" id="582680"/>
    <lineage>
        <taxon>Bacteria</taxon>
        <taxon>Bacillati</taxon>
        <taxon>Actinomycetota</taxon>
        <taxon>Actinomycetes</taxon>
        <taxon>Micrococcales</taxon>
        <taxon>Microbacteriaceae</taxon>
        <taxon>Microbacterium</taxon>
    </lineage>
</organism>
<proteinExistence type="predicted"/>
<dbReference type="SUPFAM" id="SSF53474">
    <property type="entry name" value="alpha/beta-Hydrolases"/>
    <property type="match status" value="1"/>
</dbReference>
<protein>
    <submittedName>
        <fullName evidence="2">Alpha/beta hydrolase family protein</fullName>
    </submittedName>
</protein>
<dbReference type="InterPro" id="IPR052897">
    <property type="entry name" value="Sec-Metab_Biosynth_Hydrolase"/>
</dbReference>
<evidence type="ECO:0000313" key="2">
    <source>
        <dbReference type="EMBL" id="KJL18984.1"/>
    </source>
</evidence>
<dbReference type="PANTHER" id="PTHR37017">
    <property type="entry name" value="AB HYDROLASE-1 DOMAIN-CONTAINING PROTEIN-RELATED"/>
    <property type="match status" value="1"/>
</dbReference>
<evidence type="ECO:0000313" key="3">
    <source>
        <dbReference type="Proteomes" id="UP000033448"/>
    </source>
</evidence>
<feature type="domain" description="AB hydrolase-1" evidence="1">
    <location>
        <begin position="3"/>
        <end position="223"/>
    </location>
</feature>
<keyword evidence="2" id="KW-0378">Hydrolase</keyword>
<accession>A0A0F0KEY6</accession>
<dbReference type="GO" id="GO:0016787">
    <property type="term" value="F:hydrolase activity"/>
    <property type="evidence" value="ECO:0007669"/>
    <property type="project" value="UniProtKB-KW"/>
</dbReference>
<dbReference type="InterPro" id="IPR029058">
    <property type="entry name" value="AB_hydrolase_fold"/>
</dbReference>
<keyword evidence="3" id="KW-1185">Reference proteome</keyword>
<dbReference type="EMBL" id="JYIT01000085">
    <property type="protein sequence ID" value="KJL18984.1"/>
    <property type="molecule type" value="Genomic_DNA"/>
</dbReference>
<dbReference type="Proteomes" id="UP000033448">
    <property type="component" value="Unassembled WGS sequence"/>
</dbReference>